<keyword evidence="4" id="KW-1185">Reference proteome</keyword>
<dbReference type="EMBL" id="JANBQB010001464">
    <property type="protein sequence ID" value="KAJ1971200.1"/>
    <property type="molecule type" value="Genomic_DNA"/>
</dbReference>
<proteinExistence type="predicted"/>
<feature type="non-terminal residue" evidence="3">
    <location>
        <position position="362"/>
    </location>
</feature>
<protein>
    <recommendedName>
        <fullName evidence="5">CCHC-type domain-containing protein</fullName>
    </recommendedName>
</protein>
<keyword evidence="1" id="KW-0175">Coiled coil</keyword>
<evidence type="ECO:0008006" key="5">
    <source>
        <dbReference type="Google" id="ProtNLM"/>
    </source>
</evidence>
<evidence type="ECO:0000313" key="3">
    <source>
        <dbReference type="EMBL" id="KAJ1971200.1"/>
    </source>
</evidence>
<reference evidence="3" key="1">
    <citation type="submission" date="2022-07" db="EMBL/GenBank/DDBJ databases">
        <title>Phylogenomic reconstructions and comparative analyses of Kickxellomycotina fungi.</title>
        <authorList>
            <person name="Reynolds N.K."/>
            <person name="Stajich J.E."/>
            <person name="Barry K."/>
            <person name="Grigoriev I.V."/>
            <person name="Crous P."/>
            <person name="Smith M.E."/>
        </authorList>
    </citation>
    <scope>NUCLEOTIDE SEQUENCE</scope>
    <source>
        <strain evidence="3">RSA 567</strain>
    </source>
</reference>
<evidence type="ECO:0000256" key="1">
    <source>
        <dbReference type="SAM" id="Coils"/>
    </source>
</evidence>
<dbReference type="Proteomes" id="UP001151582">
    <property type="component" value="Unassembled WGS sequence"/>
</dbReference>
<accession>A0A9W8AYA6</accession>
<evidence type="ECO:0000256" key="2">
    <source>
        <dbReference type="SAM" id="MobiDB-lite"/>
    </source>
</evidence>
<feature type="region of interest" description="Disordered" evidence="2">
    <location>
        <begin position="342"/>
        <end position="362"/>
    </location>
</feature>
<dbReference type="OrthoDB" id="5536611at2759"/>
<dbReference type="AlphaFoldDB" id="A0A9W8AYA6"/>
<organism evidence="3 4">
    <name type="scientific">Dimargaris verticillata</name>
    <dbReference type="NCBI Taxonomy" id="2761393"/>
    <lineage>
        <taxon>Eukaryota</taxon>
        <taxon>Fungi</taxon>
        <taxon>Fungi incertae sedis</taxon>
        <taxon>Zoopagomycota</taxon>
        <taxon>Kickxellomycotina</taxon>
        <taxon>Dimargaritomycetes</taxon>
        <taxon>Dimargaritales</taxon>
        <taxon>Dimargaritaceae</taxon>
        <taxon>Dimargaris</taxon>
    </lineage>
</organism>
<name>A0A9W8AYA6_9FUNG</name>
<gene>
    <name evidence="3" type="ORF">H4R34_005817</name>
</gene>
<evidence type="ECO:0000313" key="4">
    <source>
        <dbReference type="Proteomes" id="UP001151582"/>
    </source>
</evidence>
<feature type="coiled-coil region" evidence="1">
    <location>
        <begin position="172"/>
        <end position="230"/>
    </location>
</feature>
<sequence>MHGWEHPHPGALHHDVPVFDGTNWREFRAAFVEACSELGYEGDRKCRFLLRCTKPALQREIRQTCGFEDRDWEALERDIQALFHQQNDRDVRDELLVLAEKGCTLETLPRFTTQFEYAWRQVWQQSLTSAREKVVLYLKALPSTLRDQVTAMTAAMVATEAGLTYEQVKAHAERLARHQLQFERDLRRLECEPTGRRYPRAEQPPVATVTNNEEEDMSQMRQRLERLTLQTAGAQPSRAPQRQCPYCDDRGHGKRDCQFLTEDLRAGRVRLGFNNMVETSGGQPIPLNYNRGGMRALLPTLTQVAQPEVAQSNLVTATPPTLSADSMTLTMAWDEEVNAEEERHNQTGWDCPTLPKEAEVFG</sequence>
<comment type="caution">
    <text evidence="3">The sequence shown here is derived from an EMBL/GenBank/DDBJ whole genome shotgun (WGS) entry which is preliminary data.</text>
</comment>